<feature type="compositionally biased region" description="Acidic residues" evidence="1">
    <location>
        <begin position="91"/>
        <end position="104"/>
    </location>
</feature>
<dbReference type="OrthoDB" id="2530165at2759"/>
<feature type="region of interest" description="Disordered" evidence="1">
    <location>
        <begin position="193"/>
        <end position="214"/>
    </location>
</feature>
<keyword evidence="3" id="KW-1185">Reference proteome</keyword>
<feature type="compositionally biased region" description="Acidic residues" evidence="1">
    <location>
        <begin position="127"/>
        <end position="140"/>
    </location>
</feature>
<organism evidence="2 3">
    <name type="scientific">Cryptococcus amylolentus CBS 6039</name>
    <dbReference type="NCBI Taxonomy" id="1295533"/>
    <lineage>
        <taxon>Eukaryota</taxon>
        <taxon>Fungi</taxon>
        <taxon>Dikarya</taxon>
        <taxon>Basidiomycota</taxon>
        <taxon>Agaricomycotina</taxon>
        <taxon>Tremellomycetes</taxon>
        <taxon>Tremellales</taxon>
        <taxon>Cryptococcaceae</taxon>
        <taxon>Cryptococcus</taxon>
    </lineage>
</organism>
<name>A0A1E3HT66_9TREE</name>
<evidence type="ECO:0000313" key="3">
    <source>
        <dbReference type="Proteomes" id="UP000094065"/>
    </source>
</evidence>
<feature type="compositionally biased region" description="Low complexity" evidence="1">
    <location>
        <begin position="263"/>
        <end position="285"/>
    </location>
</feature>
<dbReference type="Proteomes" id="UP000094065">
    <property type="component" value="Unassembled WGS sequence"/>
</dbReference>
<feature type="compositionally biased region" description="Acidic residues" evidence="1">
    <location>
        <begin position="242"/>
        <end position="251"/>
    </location>
</feature>
<feature type="compositionally biased region" description="Low complexity" evidence="1">
    <location>
        <begin position="144"/>
        <end position="160"/>
    </location>
</feature>
<dbReference type="SUPFAM" id="SSF47473">
    <property type="entry name" value="EF-hand"/>
    <property type="match status" value="1"/>
</dbReference>
<reference evidence="2 3" key="1">
    <citation type="submission" date="2016-06" db="EMBL/GenBank/DDBJ databases">
        <title>Evolution of pathogenesis and genome organization in the Tremellales.</title>
        <authorList>
            <person name="Cuomo C."/>
            <person name="Litvintseva A."/>
            <person name="Heitman J."/>
            <person name="Chen Y."/>
            <person name="Sun S."/>
            <person name="Springer D."/>
            <person name="Dromer F."/>
            <person name="Young S."/>
            <person name="Zeng Q."/>
            <person name="Chapman S."/>
            <person name="Gujja S."/>
            <person name="Saif S."/>
            <person name="Birren B."/>
        </authorList>
    </citation>
    <scope>NUCLEOTIDE SEQUENCE [LARGE SCALE GENOMIC DNA]</scope>
    <source>
        <strain evidence="2 3">CBS 6039</strain>
    </source>
</reference>
<evidence type="ECO:0008006" key="4">
    <source>
        <dbReference type="Google" id="ProtNLM"/>
    </source>
</evidence>
<evidence type="ECO:0000256" key="1">
    <source>
        <dbReference type="SAM" id="MobiDB-lite"/>
    </source>
</evidence>
<feature type="region of interest" description="Disordered" evidence="1">
    <location>
        <begin position="229"/>
        <end position="304"/>
    </location>
</feature>
<comment type="caution">
    <text evidence="2">The sequence shown here is derived from an EMBL/GenBank/DDBJ whole genome shotgun (WGS) entry which is preliminary data.</text>
</comment>
<dbReference type="GeneID" id="30154813"/>
<feature type="compositionally biased region" description="Low complexity" evidence="1">
    <location>
        <begin position="8"/>
        <end position="19"/>
    </location>
</feature>
<accession>A0A1E3HT66</accession>
<dbReference type="RefSeq" id="XP_018994396.1">
    <property type="nucleotide sequence ID" value="XM_019137370.1"/>
</dbReference>
<proteinExistence type="predicted"/>
<dbReference type="AlphaFoldDB" id="A0A1E3HT66"/>
<feature type="region of interest" description="Disordered" evidence="1">
    <location>
        <begin position="1"/>
        <end position="30"/>
    </location>
</feature>
<gene>
    <name evidence="2" type="ORF">L202_03504</name>
</gene>
<dbReference type="EMBL" id="AWGJ01000005">
    <property type="protein sequence ID" value="ODN79549.1"/>
    <property type="molecule type" value="Genomic_DNA"/>
</dbReference>
<dbReference type="InterPro" id="IPR011992">
    <property type="entry name" value="EF-hand-dom_pair"/>
</dbReference>
<evidence type="ECO:0000313" key="2">
    <source>
        <dbReference type="EMBL" id="ODN79549.1"/>
    </source>
</evidence>
<sequence length="382" mass="40475">MSSRPRRAAASSSRYPADSGPAIEPEGDPEYLALSAKQRRLIDKTFNKGIRSTGAKSQKRKRRKVADGQGVSVGGAEEDVGGDQGGGGFFPEDDAGGFIPDDDAGGFLPDDNAGGFLPDDGAGGFMPDDDGGGGFFDEDLPDRGPSSIPVSQGPSSPSVSAARVPIYLLPSLLTSLGLPSDDDVLQVFRASASGWNDPRNSRRDQEDDGLETGGVELKDFRAVCAALMGPEEEAGESRDVEMDSDDSDEGQDTFQPSEAESDFSSASSFGSAFGGTTTATTQKGKGPAKPKRRGKMEVAKLSSNQKAMARTIWDMLKPPGKQTGRGADILGRDEVKEWVRVLGEMWSDEEITDMVSLFSSQHEGRGLTFDDFGKIMLRAGLV</sequence>
<feature type="region of interest" description="Disordered" evidence="1">
    <location>
        <begin position="45"/>
        <end position="160"/>
    </location>
</feature>
<protein>
    <recommendedName>
        <fullName evidence="4">EF-hand domain-containing protein</fullName>
    </recommendedName>
</protein>